<name>A0A2Z7AGM6_9LAMI</name>
<dbReference type="Proteomes" id="UP000250235">
    <property type="component" value="Unassembled WGS sequence"/>
</dbReference>
<reference evidence="2 3" key="1">
    <citation type="journal article" date="2015" name="Proc. Natl. Acad. Sci. U.S.A.">
        <title>The resurrection genome of Boea hygrometrica: A blueprint for survival of dehydration.</title>
        <authorList>
            <person name="Xiao L."/>
            <person name="Yang G."/>
            <person name="Zhang L."/>
            <person name="Yang X."/>
            <person name="Zhao S."/>
            <person name="Ji Z."/>
            <person name="Zhou Q."/>
            <person name="Hu M."/>
            <person name="Wang Y."/>
            <person name="Chen M."/>
            <person name="Xu Y."/>
            <person name="Jin H."/>
            <person name="Xiao X."/>
            <person name="Hu G."/>
            <person name="Bao F."/>
            <person name="Hu Y."/>
            <person name="Wan P."/>
            <person name="Li L."/>
            <person name="Deng X."/>
            <person name="Kuang T."/>
            <person name="Xiang C."/>
            <person name="Zhu J.K."/>
            <person name="Oliver M.J."/>
            <person name="He Y."/>
        </authorList>
    </citation>
    <scope>NUCLEOTIDE SEQUENCE [LARGE SCALE GENOMIC DNA]</scope>
    <source>
        <strain evidence="3">cv. XS01</strain>
    </source>
</reference>
<accession>A0A2Z7AGM6</accession>
<feature type="region of interest" description="Disordered" evidence="1">
    <location>
        <begin position="203"/>
        <end position="223"/>
    </location>
</feature>
<keyword evidence="3" id="KW-1185">Reference proteome</keyword>
<organism evidence="2 3">
    <name type="scientific">Dorcoceras hygrometricum</name>
    <dbReference type="NCBI Taxonomy" id="472368"/>
    <lineage>
        <taxon>Eukaryota</taxon>
        <taxon>Viridiplantae</taxon>
        <taxon>Streptophyta</taxon>
        <taxon>Embryophyta</taxon>
        <taxon>Tracheophyta</taxon>
        <taxon>Spermatophyta</taxon>
        <taxon>Magnoliopsida</taxon>
        <taxon>eudicotyledons</taxon>
        <taxon>Gunneridae</taxon>
        <taxon>Pentapetalae</taxon>
        <taxon>asterids</taxon>
        <taxon>lamiids</taxon>
        <taxon>Lamiales</taxon>
        <taxon>Gesneriaceae</taxon>
        <taxon>Didymocarpoideae</taxon>
        <taxon>Trichosporeae</taxon>
        <taxon>Loxocarpinae</taxon>
        <taxon>Dorcoceras</taxon>
    </lineage>
</organism>
<evidence type="ECO:0000256" key="1">
    <source>
        <dbReference type="SAM" id="MobiDB-lite"/>
    </source>
</evidence>
<proteinExistence type="predicted"/>
<dbReference type="AlphaFoldDB" id="A0A2Z7AGM6"/>
<evidence type="ECO:0000313" key="2">
    <source>
        <dbReference type="EMBL" id="KZV20911.1"/>
    </source>
</evidence>
<gene>
    <name evidence="2" type="ORF">F511_14925</name>
</gene>
<protein>
    <submittedName>
        <fullName evidence="2">Retinoblastoma-binding protein 5</fullName>
    </submittedName>
</protein>
<sequence length="509" mass="55874">MAAARLPQQVRRMALVAPTSGATFIFWPAIIAQQLRAKQQHHTAASAQQFVPPAFGLLSAASDRNKSDHAKNRATAAAASGRRRREACVGEEEAIFVGARRIAITKDTLIEVFELPSEGITNLLTIPKETTLETRQQFSGSVEPFKAPNKKRYMPIEFRLLHDIVAKALFTKIWFIRSGQYLITSYCEGESRRISEAAFPESANNKYNEDTASNTKGGASQGSQPIQAIATASLAVAKKQRMGWTAATFGSQPDPTSVSPAEQEGMVDNQMVQGGGGDCFERDLEFDARKEHEEQKDQEFTTDAREDSEHVAQIGDDDQIVKPGCETKLDSVNPTANDSGAIQNEPVPVAEYCQQLFISTWDNVSARMTMFEEWLHFRQEGSNKTLEDRPAVFVHSIHNQLTTTTSDQYDYDHQGPAPSNLQLFASASAGTSTLQLLDTAAQSLTALSTRVSSLDQLKNAVDGLDIKIDVLERTLTQRMFDELAVVKSQLAALVEGLREFVDAKKGEGG</sequence>
<dbReference type="EMBL" id="KV015051">
    <property type="protein sequence ID" value="KZV20911.1"/>
    <property type="molecule type" value="Genomic_DNA"/>
</dbReference>
<feature type="region of interest" description="Disordered" evidence="1">
    <location>
        <begin position="62"/>
        <end position="82"/>
    </location>
</feature>
<evidence type="ECO:0000313" key="3">
    <source>
        <dbReference type="Proteomes" id="UP000250235"/>
    </source>
</evidence>